<feature type="region of interest" description="Disordered" evidence="1">
    <location>
        <begin position="95"/>
        <end position="114"/>
    </location>
</feature>
<sequence>MRSPRVSPLQHFVPPLQPPLSAKDLLPPSPRNNSSWKDAHDVKLLNAACATNAHVVPRGKIAERFEKAAVIFNSQPQAPFSLMENVIPDRSSTSRKLFTTQDKSERSKTGYEKESGETELEVLLLYVMPMSIEIRQREANERNEASQREEKLVADGATIRQLAMERRRKWSKVAEEGNNDEATDTHSTCESMATKKTAKKSRRRMHKDLEEDDDDIIEVNQQREKRLQEPANRPIALEERPARREHQDAAQREEREAFMRVLHAMARKLG</sequence>
<protein>
    <submittedName>
        <fullName evidence="2">Uncharacterized protein</fullName>
    </submittedName>
</protein>
<dbReference type="EMBL" id="KV918789">
    <property type="protein sequence ID" value="OSX79566.1"/>
    <property type="molecule type" value="Genomic_DNA"/>
</dbReference>
<evidence type="ECO:0000313" key="2">
    <source>
        <dbReference type="EMBL" id="OSX79566.1"/>
    </source>
</evidence>
<evidence type="ECO:0000256" key="1">
    <source>
        <dbReference type="SAM" id="MobiDB-lite"/>
    </source>
</evidence>
<feature type="compositionally biased region" description="Basic and acidic residues" evidence="1">
    <location>
        <begin position="102"/>
        <end position="114"/>
    </location>
</feature>
<proteinExistence type="predicted"/>
<feature type="compositionally biased region" description="Basic and acidic residues" evidence="1">
    <location>
        <begin position="236"/>
        <end position="252"/>
    </location>
</feature>
<feature type="region of interest" description="Disordered" evidence="1">
    <location>
        <begin position="1"/>
        <end position="35"/>
    </location>
</feature>
<organism evidence="2 3">
    <name type="scientific">Porphyra umbilicalis</name>
    <name type="common">Purple laver</name>
    <name type="synonym">Red alga</name>
    <dbReference type="NCBI Taxonomy" id="2786"/>
    <lineage>
        <taxon>Eukaryota</taxon>
        <taxon>Rhodophyta</taxon>
        <taxon>Bangiophyceae</taxon>
        <taxon>Bangiales</taxon>
        <taxon>Bangiaceae</taxon>
        <taxon>Porphyra</taxon>
    </lineage>
</organism>
<evidence type="ECO:0000313" key="3">
    <source>
        <dbReference type="Proteomes" id="UP000218209"/>
    </source>
</evidence>
<gene>
    <name evidence="2" type="ORF">BU14_0075s0056</name>
</gene>
<dbReference type="Proteomes" id="UP000218209">
    <property type="component" value="Unassembled WGS sequence"/>
</dbReference>
<feature type="compositionally biased region" description="Basic residues" evidence="1">
    <location>
        <begin position="196"/>
        <end position="206"/>
    </location>
</feature>
<feature type="region of interest" description="Disordered" evidence="1">
    <location>
        <begin position="170"/>
        <end position="252"/>
    </location>
</feature>
<reference evidence="2 3" key="1">
    <citation type="submission" date="2017-03" db="EMBL/GenBank/DDBJ databases">
        <title>WGS assembly of Porphyra umbilicalis.</title>
        <authorList>
            <person name="Brawley S.H."/>
            <person name="Blouin N.A."/>
            <person name="Ficko-Blean E."/>
            <person name="Wheeler G.L."/>
            <person name="Lohr M."/>
            <person name="Goodson H.V."/>
            <person name="Jenkins J.W."/>
            <person name="Blaby-Haas C.E."/>
            <person name="Helliwell K.E."/>
            <person name="Chan C."/>
            <person name="Marriage T."/>
            <person name="Bhattacharya D."/>
            <person name="Klein A.S."/>
            <person name="Badis Y."/>
            <person name="Brodie J."/>
            <person name="Cao Y."/>
            <person name="Collen J."/>
            <person name="Dittami S.M."/>
            <person name="Gachon C.M."/>
            <person name="Green B.R."/>
            <person name="Karpowicz S."/>
            <person name="Kim J.W."/>
            <person name="Kudahl U."/>
            <person name="Lin S."/>
            <person name="Michel G."/>
            <person name="Mittag M."/>
            <person name="Olson B.J."/>
            <person name="Pangilinan J."/>
            <person name="Peng Y."/>
            <person name="Qiu H."/>
            <person name="Shu S."/>
            <person name="Singer J.T."/>
            <person name="Smith A.G."/>
            <person name="Sprecher B.N."/>
            <person name="Wagner V."/>
            <person name="Wang W."/>
            <person name="Wang Z.-Y."/>
            <person name="Yan J."/>
            <person name="Yarish C."/>
            <person name="Zoeuner-Riek S."/>
            <person name="Zhuang Y."/>
            <person name="Zou Y."/>
            <person name="Lindquist E.A."/>
            <person name="Grimwood J."/>
            <person name="Barry K."/>
            <person name="Rokhsar D.S."/>
            <person name="Schmutz J."/>
            <person name="Stiller J.W."/>
            <person name="Grossman A.R."/>
            <person name="Prochnik S.E."/>
        </authorList>
    </citation>
    <scope>NUCLEOTIDE SEQUENCE [LARGE SCALE GENOMIC DNA]</scope>
    <source>
        <strain evidence="2">4086291</strain>
    </source>
</reference>
<name>A0A1X6PFQ0_PORUM</name>
<accession>A0A1X6PFQ0</accession>
<dbReference type="AlphaFoldDB" id="A0A1X6PFQ0"/>
<keyword evidence="3" id="KW-1185">Reference proteome</keyword>